<evidence type="ECO:0000256" key="1">
    <source>
        <dbReference type="ARBA" id="ARBA00001561"/>
    </source>
</evidence>
<feature type="region of interest" description="Disordered" evidence="5">
    <location>
        <begin position="50"/>
        <end position="71"/>
    </location>
</feature>
<dbReference type="EC" id="3.5.1.28" evidence="2"/>
<dbReference type="Gene3D" id="3.40.80.10">
    <property type="entry name" value="Peptidoglycan recognition protein-like"/>
    <property type="match status" value="1"/>
</dbReference>
<comment type="caution">
    <text evidence="7">The sequence shown here is derived from an EMBL/GenBank/DDBJ whole genome shotgun (WGS) entry which is preliminary data.</text>
</comment>
<evidence type="ECO:0000256" key="4">
    <source>
        <dbReference type="ARBA" id="ARBA00023316"/>
    </source>
</evidence>
<dbReference type="PANTHER" id="PTHR30417">
    <property type="entry name" value="N-ACETYLMURAMOYL-L-ALANINE AMIDASE AMID"/>
    <property type="match status" value="1"/>
</dbReference>
<evidence type="ECO:0000313" key="7">
    <source>
        <dbReference type="EMBL" id="MFB5945360.1"/>
    </source>
</evidence>
<protein>
    <recommendedName>
        <fullName evidence="2">N-acetylmuramoyl-L-alanine amidase</fullName>
        <ecNumber evidence="2">3.5.1.28</ecNumber>
    </recommendedName>
</protein>
<dbReference type="PROSITE" id="PS51257">
    <property type="entry name" value="PROKAR_LIPOPROTEIN"/>
    <property type="match status" value="1"/>
</dbReference>
<dbReference type="SMART" id="SM00644">
    <property type="entry name" value="Ami_2"/>
    <property type="match status" value="1"/>
</dbReference>
<evidence type="ECO:0000256" key="2">
    <source>
        <dbReference type="ARBA" id="ARBA00011901"/>
    </source>
</evidence>
<keyword evidence="4" id="KW-0961">Cell wall biogenesis/degradation</keyword>
<dbReference type="SUPFAM" id="SSF55846">
    <property type="entry name" value="N-acetylmuramoyl-L-alanine amidase-like"/>
    <property type="match status" value="1"/>
</dbReference>
<accession>A0ABV5CD71</accession>
<name>A0ABV5CD71_9SPHI</name>
<evidence type="ECO:0000256" key="5">
    <source>
        <dbReference type="SAM" id="MobiDB-lite"/>
    </source>
</evidence>
<gene>
    <name evidence="7" type="ORF">WKR92_05920</name>
</gene>
<sequence length="299" mass="34004">MKNRKRVDMKKSANLLIFGYILLLLVSSCAAKKNQYAKTNKVHTQHVEEAAETIKKPLPPPQLPVDSSSPSPEVFVADVEGKRSDLDWVGTVNFDMRRPSYVIIHHTAQQSLEQTIRTFTLEHAQVSSHYVIGRDGRTVQMLNDYLRAWHAGASKWGKVTDMNSQSIGIELDNNGREPFTNVQIKSLLRLLDTLKTNYRIPKENFIGHSDIAPTRKQDPSVHFPWKTLADHGFGLWYENPLPVPPANFNPGMALQIIGYDTRNLNAAIVAFKRHYIQSDISPELTPFDLRVLYSIYLQQ</sequence>
<organism evidence="7 8">
    <name type="scientific">Albibacterium profundi</name>
    <dbReference type="NCBI Taxonomy" id="3134906"/>
    <lineage>
        <taxon>Bacteria</taxon>
        <taxon>Pseudomonadati</taxon>
        <taxon>Bacteroidota</taxon>
        <taxon>Sphingobacteriia</taxon>
        <taxon>Sphingobacteriales</taxon>
        <taxon>Sphingobacteriaceae</taxon>
        <taxon>Albibacterium</taxon>
    </lineage>
</organism>
<dbReference type="InterPro" id="IPR002502">
    <property type="entry name" value="Amidase_domain"/>
</dbReference>
<evidence type="ECO:0000259" key="6">
    <source>
        <dbReference type="SMART" id="SM00644"/>
    </source>
</evidence>
<feature type="domain" description="N-acetylmuramoyl-L-alanine amidase" evidence="6">
    <location>
        <begin position="87"/>
        <end position="220"/>
    </location>
</feature>
<dbReference type="InterPro" id="IPR051206">
    <property type="entry name" value="NAMLAA_amidase_2"/>
</dbReference>
<dbReference type="RefSeq" id="WP_375556901.1">
    <property type="nucleotide sequence ID" value="NZ_JBBVGT010000002.1"/>
</dbReference>
<evidence type="ECO:0000256" key="3">
    <source>
        <dbReference type="ARBA" id="ARBA00022801"/>
    </source>
</evidence>
<evidence type="ECO:0000313" key="8">
    <source>
        <dbReference type="Proteomes" id="UP001580928"/>
    </source>
</evidence>
<keyword evidence="3 7" id="KW-0378">Hydrolase</keyword>
<dbReference type="InterPro" id="IPR036505">
    <property type="entry name" value="Amidase/PGRP_sf"/>
</dbReference>
<dbReference type="PANTHER" id="PTHR30417:SF1">
    <property type="entry name" value="N-ACETYLMURAMOYL-L-ALANINE AMIDASE AMID"/>
    <property type="match status" value="1"/>
</dbReference>
<dbReference type="Proteomes" id="UP001580928">
    <property type="component" value="Unassembled WGS sequence"/>
</dbReference>
<dbReference type="Pfam" id="PF01510">
    <property type="entry name" value="Amidase_2"/>
    <property type="match status" value="1"/>
</dbReference>
<dbReference type="CDD" id="cd06583">
    <property type="entry name" value="PGRP"/>
    <property type="match status" value="1"/>
</dbReference>
<reference evidence="7 8" key="1">
    <citation type="submission" date="2024-04" db="EMBL/GenBank/DDBJ databases">
        <title>Albibacterium profundi sp. nov., isolated from sediment of the Challenger Deep of Mariana Trench.</title>
        <authorList>
            <person name="Wang Y."/>
        </authorList>
    </citation>
    <scope>NUCLEOTIDE SEQUENCE [LARGE SCALE GENOMIC DNA]</scope>
    <source>
        <strain evidence="7 8">RHL897</strain>
    </source>
</reference>
<keyword evidence="8" id="KW-1185">Reference proteome</keyword>
<dbReference type="GO" id="GO:0008745">
    <property type="term" value="F:N-acetylmuramoyl-L-alanine amidase activity"/>
    <property type="evidence" value="ECO:0007669"/>
    <property type="project" value="UniProtKB-EC"/>
</dbReference>
<proteinExistence type="predicted"/>
<dbReference type="EMBL" id="JBBVGT010000002">
    <property type="protein sequence ID" value="MFB5945360.1"/>
    <property type="molecule type" value="Genomic_DNA"/>
</dbReference>
<comment type="catalytic activity">
    <reaction evidence="1">
        <text>Hydrolyzes the link between N-acetylmuramoyl residues and L-amino acid residues in certain cell-wall glycopeptides.</text>
        <dbReference type="EC" id="3.5.1.28"/>
    </reaction>
</comment>